<reference evidence="2" key="1">
    <citation type="submission" date="2022-11" db="UniProtKB">
        <authorList>
            <consortium name="WormBaseParasite"/>
        </authorList>
    </citation>
    <scope>IDENTIFICATION</scope>
</reference>
<dbReference type="WBParaSite" id="JU765_v2.g11781.t1">
    <property type="protein sequence ID" value="JU765_v2.g11781.t1"/>
    <property type="gene ID" value="JU765_v2.g11781"/>
</dbReference>
<accession>A0AC34Q0Z4</accession>
<evidence type="ECO:0000313" key="1">
    <source>
        <dbReference type="Proteomes" id="UP000887576"/>
    </source>
</evidence>
<dbReference type="Proteomes" id="UP000887576">
    <property type="component" value="Unplaced"/>
</dbReference>
<protein>
    <submittedName>
        <fullName evidence="2">Uncharacterized protein</fullName>
    </submittedName>
</protein>
<name>A0AC34Q0Z4_9BILA</name>
<sequence>MSLTYVIRENLNYGLNSTVYPGGNHSIDRVVDQVHDLAGEINEFSKTINKQVKNVGDHATQVIDNFESHFKNLSNGAHNIEVSFLCIIDDAQAKNANLSQFFVLERGNVQI</sequence>
<evidence type="ECO:0000313" key="2">
    <source>
        <dbReference type="WBParaSite" id="JU765_v2.g11781.t1"/>
    </source>
</evidence>
<organism evidence="1 2">
    <name type="scientific">Panagrolaimus sp. JU765</name>
    <dbReference type="NCBI Taxonomy" id="591449"/>
    <lineage>
        <taxon>Eukaryota</taxon>
        <taxon>Metazoa</taxon>
        <taxon>Ecdysozoa</taxon>
        <taxon>Nematoda</taxon>
        <taxon>Chromadorea</taxon>
        <taxon>Rhabditida</taxon>
        <taxon>Tylenchina</taxon>
        <taxon>Panagrolaimomorpha</taxon>
        <taxon>Panagrolaimoidea</taxon>
        <taxon>Panagrolaimidae</taxon>
        <taxon>Panagrolaimus</taxon>
    </lineage>
</organism>
<proteinExistence type="predicted"/>